<name>A0ABP6V808_9GAMM</name>
<dbReference type="Pfam" id="PF07963">
    <property type="entry name" value="N_methyl"/>
    <property type="match status" value="1"/>
</dbReference>
<dbReference type="PROSITE" id="PS00409">
    <property type="entry name" value="PROKAR_NTER_METHYL"/>
    <property type="match status" value="1"/>
</dbReference>
<evidence type="ECO:0000256" key="1">
    <source>
        <dbReference type="SAM" id="Phobius"/>
    </source>
</evidence>
<keyword evidence="3" id="KW-1185">Reference proteome</keyword>
<proteinExistence type="predicted"/>
<dbReference type="InterPro" id="IPR012902">
    <property type="entry name" value="N_methyl_site"/>
</dbReference>
<organism evidence="2 3">
    <name type="scientific">Zobellella aerophila</name>
    <dbReference type="NCBI Taxonomy" id="870480"/>
    <lineage>
        <taxon>Bacteria</taxon>
        <taxon>Pseudomonadati</taxon>
        <taxon>Pseudomonadota</taxon>
        <taxon>Gammaproteobacteria</taxon>
        <taxon>Aeromonadales</taxon>
        <taxon>Aeromonadaceae</taxon>
        <taxon>Zobellella</taxon>
    </lineage>
</organism>
<keyword evidence="1" id="KW-0472">Membrane</keyword>
<accession>A0ABP6V808</accession>
<dbReference type="NCBIfam" id="TIGR02532">
    <property type="entry name" value="IV_pilin_GFxxxE"/>
    <property type="match status" value="1"/>
</dbReference>
<gene>
    <name evidence="2" type="ORF">GCM10022394_07390</name>
</gene>
<sequence>MRPEHGFSLLEFVLGLTILAIVLGGATLFFASQPRQLDPVFQFRAVSLAEGLVEQVLAVKYDGQNNPNMQQRCDITPGFDCTVEAEFGTEEEADKGLITRFDDVDDFSDWCDGGALDGEQLATQLGLSQAALYRRFTVESCVTPSTDAKGQPFKEVTIGISIARGSTLSFTLHRYNLR</sequence>
<keyword evidence="1" id="KW-0812">Transmembrane</keyword>
<feature type="transmembrane region" description="Helical" evidence="1">
    <location>
        <begin position="12"/>
        <end position="31"/>
    </location>
</feature>
<protein>
    <submittedName>
        <fullName evidence="2">Uncharacterized protein</fullName>
    </submittedName>
</protein>
<evidence type="ECO:0000313" key="2">
    <source>
        <dbReference type="EMBL" id="GAA3530618.1"/>
    </source>
</evidence>
<dbReference type="RefSeq" id="WP_344954861.1">
    <property type="nucleotide sequence ID" value="NZ_BAABCX010000001.1"/>
</dbReference>
<dbReference type="EMBL" id="BAABCX010000001">
    <property type="protein sequence ID" value="GAA3530618.1"/>
    <property type="molecule type" value="Genomic_DNA"/>
</dbReference>
<dbReference type="Proteomes" id="UP001500795">
    <property type="component" value="Unassembled WGS sequence"/>
</dbReference>
<evidence type="ECO:0000313" key="3">
    <source>
        <dbReference type="Proteomes" id="UP001500795"/>
    </source>
</evidence>
<comment type="caution">
    <text evidence="2">The sequence shown here is derived from an EMBL/GenBank/DDBJ whole genome shotgun (WGS) entry which is preliminary data.</text>
</comment>
<keyword evidence="1" id="KW-1133">Transmembrane helix</keyword>
<reference evidence="3" key="1">
    <citation type="journal article" date="2019" name="Int. J. Syst. Evol. Microbiol.">
        <title>The Global Catalogue of Microorganisms (GCM) 10K type strain sequencing project: providing services to taxonomists for standard genome sequencing and annotation.</title>
        <authorList>
            <consortium name="The Broad Institute Genomics Platform"/>
            <consortium name="The Broad Institute Genome Sequencing Center for Infectious Disease"/>
            <person name="Wu L."/>
            <person name="Ma J."/>
        </authorList>
    </citation>
    <scope>NUCLEOTIDE SEQUENCE [LARGE SCALE GENOMIC DNA]</scope>
    <source>
        <strain evidence="3">JCM 17110</strain>
    </source>
</reference>